<name>A0A2P5ESW7_TREOI</name>
<feature type="compositionally biased region" description="Acidic residues" evidence="1">
    <location>
        <begin position="31"/>
        <end position="43"/>
    </location>
</feature>
<accession>A0A2P5ESW7</accession>
<dbReference type="Proteomes" id="UP000237000">
    <property type="component" value="Unassembled WGS sequence"/>
</dbReference>
<dbReference type="OrthoDB" id="1745805at2759"/>
<evidence type="ECO:0000313" key="3">
    <source>
        <dbReference type="Proteomes" id="UP000237000"/>
    </source>
</evidence>
<evidence type="ECO:0000313" key="2">
    <source>
        <dbReference type="EMBL" id="PON88585.1"/>
    </source>
</evidence>
<dbReference type="EMBL" id="JXTC01000104">
    <property type="protein sequence ID" value="PON88585.1"/>
    <property type="molecule type" value="Genomic_DNA"/>
</dbReference>
<gene>
    <name evidence="2" type="ORF">TorRG33x02_156500</name>
</gene>
<proteinExistence type="predicted"/>
<comment type="caution">
    <text evidence="2">The sequence shown here is derived from an EMBL/GenBank/DDBJ whole genome shotgun (WGS) entry which is preliminary data.</text>
</comment>
<feature type="region of interest" description="Disordered" evidence="1">
    <location>
        <begin position="1"/>
        <end position="43"/>
    </location>
</feature>
<dbReference type="InParanoid" id="A0A2P5ESW7"/>
<sequence length="143" mass="15214">MNSLLDSPDSNVVSSMFGNSTISPKSSDSESSFEDEDEDEDDDDNDVVVFLVEFASSTTIAAASAAAACMSRGANEAGRGSESARVGKLRTAEFALLMARAATSWARAAISGVANVPSQILDFFRGSRISDTHFPQLRIRTPR</sequence>
<protein>
    <submittedName>
        <fullName evidence="2">Uncharacterized protein</fullName>
    </submittedName>
</protein>
<feature type="compositionally biased region" description="Polar residues" evidence="1">
    <location>
        <begin position="1"/>
        <end position="25"/>
    </location>
</feature>
<dbReference type="AlphaFoldDB" id="A0A2P5ESW7"/>
<organism evidence="2 3">
    <name type="scientific">Trema orientale</name>
    <name type="common">Charcoal tree</name>
    <name type="synonym">Celtis orientalis</name>
    <dbReference type="NCBI Taxonomy" id="63057"/>
    <lineage>
        <taxon>Eukaryota</taxon>
        <taxon>Viridiplantae</taxon>
        <taxon>Streptophyta</taxon>
        <taxon>Embryophyta</taxon>
        <taxon>Tracheophyta</taxon>
        <taxon>Spermatophyta</taxon>
        <taxon>Magnoliopsida</taxon>
        <taxon>eudicotyledons</taxon>
        <taxon>Gunneridae</taxon>
        <taxon>Pentapetalae</taxon>
        <taxon>rosids</taxon>
        <taxon>fabids</taxon>
        <taxon>Rosales</taxon>
        <taxon>Cannabaceae</taxon>
        <taxon>Trema</taxon>
    </lineage>
</organism>
<keyword evidence="3" id="KW-1185">Reference proteome</keyword>
<reference evidence="3" key="1">
    <citation type="submission" date="2016-06" db="EMBL/GenBank/DDBJ databases">
        <title>Parallel loss of symbiosis genes in relatives of nitrogen-fixing non-legume Parasponia.</title>
        <authorList>
            <person name="Van Velzen R."/>
            <person name="Holmer R."/>
            <person name="Bu F."/>
            <person name="Rutten L."/>
            <person name="Van Zeijl A."/>
            <person name="Liu W."/>
            <person name="Santuari L."/>
            <person name="Cao Q."/>
            <person name="Sharma T."/>
            <person name="Shen D."/>
            <person name="Roswanjaya Y."/>
            <person name="Wardhani T."/>
            <person name="Kalhor M.S."/>
            <person name="Jansen J."/>
            <person name="Van den Hoogen J."/>
            <person name="Gungor B."/>
            <person name="Hartog M."/>
            <person name="Hontelez J."/>
            <person name="Verver J."/>
            <person name="Yang W.-C."/>
            <person name="Schijlen E."/>
            <person name="Repin R."/>
            <person name="Schilthuizen M."/>
            <person name="Schranz E."/>
            <person name="Heidstra R."/>
            <person name="Miyata K."/>
            <person name="Fedorova E."/>
            <person name="Kohlen W."/>
            <person name="Bisseling T."/>
            <person name="Smit S."/>
            <person name="Geurts R."/>
        </authorList>
    </citation>
    <scope>NUCLEOTIDE SEQUENCE [LARGE SCALE GENOMIC DNA]</scope>
    <source>
        <strain evidence="3">cv. RG33-2</strain>
    </source>
</reference>
<evidence type="ECO:0000256" key="1">
    <source>
        <dbReference type="SAM" id="MobiDB-lite"/>
    </source>
</evidence>